<dbReference type="InterPro" id="IPR046651">
    <property type="entry name" value="DUF6763"/>
</dbReference>
<sequence length="104" mass="11389">MAEMQPDIGNWFENIEDGTLFEVVAVDDLERTLEVQYQDGTVGEFDLDQWQSLPVVDAAPPEDANVAYGLAARELAPDTGQVDFNNPLDSIEGESFGGTDESSY</sequence>
<reference evidence="3" key="1">
    <citation type="journal article" date="2019" name="Int. J. Syst. Evol. Microbiol.">
        <title>The Global Catalogue of Microorganisms (GCM) 10K type strain sequencing project: providing services to taxonomists for standard genome sequencing and annotation.</title>
        <authorList>
            <consortium name="The Broad Institute Genomics Platform"/>
            <consortium name="The Broad Institute Genome Sequencing Center for Infectious Disease"/>
            <person name="Wu L."/>
            <person name="Ma J."/>
        </authorList>
    </citation>
    <scope>NUCLEOTIDE SEQUENCE [LARGE SCALE GENOMIC DNA]</scope>
    <source>
        <strain evidence="3">KCTC 12848</strain>
    </source>
</reference>
<gene>
    <name evidence="2" type="ORF">ACFSKX_18225</name>
</gene>
<accession>A0ABW5ELM7</accession>
<evidence type="ECO:0000313" key="3">
    <source>
        <dbReference type="Proteomes" id="UP001597425"/>
    </source>
</evidence>
<dbReference type="Pfam" id="PF20549">
    <property type="entry name" value="DUF6763"/>
    <property type="match status" value="1"/>
</dbReference>
<dbReference type="RefSeq" id="WP_265723491.1">
    <property type="nucleotide sequence ID" value="NZ_JAPIVK010000053.1"/>
</dbReference>
<keyword evidence="3" id="KW-1185">Reference proteome</keyword>
<protein>
    <submittedName>
        <fullName evidence="2">DUF6763 family protein</fullName>
    </submittedName>
</protein>
<name>A0ABW5ELM7_9GAMM</name>
<dbReference type="Proteomes" id="UP001597425">
    <property type="component" value="Unassembled WGS sequence"/>
</dbReference>
<feature type="region of interest" description="Disordered" evidence="1">
    <location>
        <begin position="79"/>
        <end position="104"/>
    </location>
</feature>
<evidence type="ECO:0000256" key="1">
    <source>
        <dbReference type="SAM" id="MobiDB-lite"/>
    </source>
</evidence>
<comment type="caution">
    <text evidence="2">The sequence shown here is derived from an EMBL/GenBank/DDBJ whole genome shotgun (WGS) entry which is preliminary data.</text>
</comment>
<proteinExistence type="predicted"/>
<organism evidence="2 3">
    <name type="scientific">Microbulbifer halophilus</name>
    <dbReference type="NCBI Taxonomy" id="453963"/>
    <lineage>
        <taxon>Bacteria</taxon>
        <taxon>Pseudomonadati</taxon>
        <taxon>Pseudomonadota</taxon>
        <taxon>Gammaproteobacteria</taxon>
        <taxon>Cellvibrionales</taxon>
        <taxon>Microbulbiferaceae</taxon>
        <taxon>Microbulbifer</taxon>
    </lineage>
</organism>
<evidence type="ECO:0000313" key="2">
    <source>
        <dbReference type="EMBL" id="MFD2312359.1"/>
    </source>
</evidence>
<dbReference type="EMBL" id="JBHUJD010000038">
    <property type="protein sequence ID" value="MFD2312359.1"/>
    <property type="molecule type" value="Genomic_DNA"/>
</dbReference>